<evidence type="ECO:0000256" key="2">
    <source>
        <dbReference type="ARBA" id="ARBA00022676"/>
    </source>
</evidence>
<proteinExistence type="inferred from homology"/>
<evidence type="ECO:0000313" key="9">
    <source>
        <dbReference type="Proteomes" id="UP000824156"/>
    </source>
</evidence>
<dbReference type="Proteomes" id="UP000824156">
    <property type="component" value="Unassembled WGS sequence"/>
</dbReference>
<dbReference type="Pfam" id="PF14487">
    <property type="entry name" value="DarT"/>
    <property type="match status" value="1"/>
</dbReference>
<sequence>MQKTYLFRLTHIKNIPHIVKHGITHYKSKNANSKFVPIGDKSLIQTRNNHFIQTGMKLGDYIPFYFAKRTPMLYVVQNGFNNVGPISAEKIVYCVSSVERILELNLEFIFTNGHAKSIFSSFYDHKDINRLNEVIDWDAIAKKYWLDESDLDLKRRKEAEFLISGDIPIEAILGYVVYNKNAENQLLNLGIDQNMIHVDSNYYF</sequence>
<dbReference type="GO" id="GO:0016779">
    <property type="term" value="F:nucleotidyltransferase activity"/>
    <property type="evidence" value="ECO:0007669"/>
    <property type="project" value="UniProtKB-UniRule"/>
</dbReference>
<protein>
    <submittedName>
        <fullName evidence="8">DUF4433 domain-containing protein</fullName>
    </submittedName>
</protein>
<gene>
    <name evidence="8" type="ORF">H9853_02880</name>
</gene>
<comment type="caution">
    <text evidence="6">Lacks conserved residue(s) required for the propagation of feature annotation.</text>
</comment>
<feature type="binding site" evidence="6">
    <location>
        <begin position="8"/>
        <end position="10"/>
    </location>
    <ligand>
        <name>NAD(+)</name>
        <dbReference type="ChEBI" id="CHEBI:57540"/>
    </ligand>
</feature>
<dbReference type="GO" id="GO:0003677">
    <property type="term" value="F:DNA binding"/>
    <property type="evidence" value="ECO:0007669"/>
    <property type="project" value="UniProtKB-UniRule"/>
</dbReference>
<keyword evidence="4 6" id="KW-0548">Nucleotidyltransferase</keyword>
<dbReference type="InterPro" id="IPR029494">
    <property type="entry name" value="DarT"/>
</dbReference>
<dbReference type="PROSITE" id="PS52018">
    <property type="entry name" value="DART"/>
    <property type="match status" value="1"/>
</dbReference>
<dbReference type="EMBL" id="DXEZ01000079">
    <property type="protein sequence ID" value="HIX53946.1"/>
    <property type="molecule type" value="Genomic_DNA"/>
</dbReference>
<feature type="binding site" evidence="6">
    <location>
        <position position="47"/>
    </location>
    <ligand>
        <name>NAD(+)</name>
        <dbReference type="ChEBI" id="CHEBI:57540"/>
    </ligand>
</feature>
<keyword evidence="3 6" id="KW-0808">Transferase</keyword>
<comment type="caution">
    <text evidence="8">The sequence shown here is derived from an EMBL/GenBank/DDBJ whole genome shotgun (WGS) entry which is preliminary data.</text>
</comment>
<reference evidence="8" key="1">
    <citation type="journal article" date="2021" name="PeerJ">
        <title>Extensive microbial diversity within the chicken gut microbiome revealed by metagenomics and culture.</title>
        <authorList>
            <person name="Gilroy R."/>
            <person name="Ravi A."/>
            <person name="Getino M."/>
            <person name="Pursley I."/>
            <person name="Horton D.L."/>
            <person name="Alikhan N.F."/>
            <person name="Baker D."/>
            <person name="Gharbi K."/>
            <person name="Hall N."/>
            <person name="Watson M."/>
            <person name="Adriaenssens E.M."/>
            <person name="Foster-Nyarko E."/>
            <person name="Jarju S."/>
            <person name="Secka A."/>
            <person name="Antonio M."/>
            <person name="Oren A."/>
            <person name="Chaudhuri R.R."/>
            <person name="La Ragione R."/>
            <person name="Hildebrand F."/>
            <person name="Pallen M.J."/>
        </authorList>
    </citation>
    <scope>NUCLEOTIDE SEQUENCE</scope>
    <source>
        <strain evidence="8">1719</strain>
    </source>
</reference>
<evidence type="ECO:0000256" key="1">
    <source>
        <dbReference type="ARBA" id="ARBA00022649"/>
    </source>
</evidence>
<comment type="catalytic activity">
    <reaction evidence="6">
        <text>a thymidine in DNA + NAD(+) = an N-(ADP-alpha-D-ribosyl)-thymidine in DNA + nicotinamide + H(+)</text>
        <dbReference type="Rhea" id="RHEA:71651"/>
        <dbReference type="Rhea" id="RHEA-COMP:13556"/>
        <dbReference type="Rhea" id="RHEA-COMP:18051"/>
        <dbReference type="ChEBI" id="CHEBI:15378"/>
        <dbReference type="ChEBI" id="CHEBI:17154"/>
        <dbReference type="ChEBI" id="CHEBI:57540"/>
        <dbReference type="ChEBI" id="CHEBI:137386"/>
        <dbReference type="ChEBI" id="CHEBI:191199"/>
    </reaction>
</comment>
<feature type="active site" evidence="6">
    <location>
        <position position="160"/>
    </location>
</feature>
<keyword evidence="1 6" id="KW-1277">Toxin-antitoxin system</keyword>
<organism evidence="8 9">
    <name type="scientific">Candidatus Sphingobacterium stercoripullorum</name>
    <dbReference type="NCBI Taxonomy" id="2838759"/>
    <lineage>
        <taxon>Bacteria</taxon>
        <taxon>Pseudomonadati</taxon>
        <taxon>Bacteroidota</taxon>
        <taxon>Sphingobacteriia</taxon>
        <taxon>Sphingobacteriales</taxon>
        <taxon>Sphingobacteriaceae</taxon>
        <taxon>Sphingobacterium</taxon>
    </lineage>
</organism>
<feature type="active site" description="Proton acceptor" evidence="6">
    <location>
        <position position="47"/>
    </location>
</feature>
<evidence type="ECO:0000256" key="5">
    <source>
        <dbReference type="ARBA" id="ARBA00023125"/>
    </source>
</evidence>
<dbReference type="GO" id="GO:0016757">
    <property type="term" value="F:glycosyltransferase activity"/>
    <property type="evidence" value="ECO:0007669"/>
    <property type="project" value="UniProtKB-UniRule"/>
</dbReference>
<dbReference type="AlphaFoldDB" id="A0A9D1W769"/>
<accession>A0A9D1W769</accession>
<name>A0A9D1W769_9SPHI</name>
<reference evidence="8" key="2">
    <citation type="submission" date="2021-04" db="EMBL/GenBank/DDBJ databases">
        <authorList>
            <person name="Gilroy R."/>
        </authorList>
    </citation>
    <scope>NUCLEOTIDE SEQUENCE</scope>
    <source>
        <strain evidence="8">1719</strain>
    </source>
</reference>
<evidence type="ECO:0000256" key="4">
    <source>
        <dbReference type="ARBA" id="ARBA00022695"/>
    </source>
</evidence>
<feature type="domain" description="DarT" evidence="7">
    <location>
        <begin position="4"/>
        <end position="204"/>
    </location>
</feature>
<evidence type="ECO:0000259" key="7">
    <source>
        <dbReference type="PROSITE" id="PS52018"/>
    </source>
</evidence>
<comment type="similarity">
    <text evidence="6">Belongs to the DarT ADP-ribosyltransferase family.</text>
</comment>
<keyword evidence="5 6" id="KW-0238">DNA-binding</keyword>
<keyword evidence="2 6" id="KW-0328">Glycosyltransferase</keyword>
<evidence type="ECO:0000256" key="3">
    <source>
        <dbReference type="ARBA" id="ARBA00022679"/>
    </source>
</evidence>
<evidence type="ECO:0000313" key="8">
    <source>
        <dbReference type="EMBL" id="HIX53946.1"/>
    </source>
</evidence>
<evidence type="ECO:0000256" key="6">
    <source>
        <dbReference type="PROSITE-ProRule" id="PRU01362"/>
    </source>
</evidence>